<dbReference type="PANTHER" id="PTHR44846:SF1">
    <property type="entry name" value="MANNOSYL-D-GLYCERATE TRANSPORT_METABOLISM SYSTEM REPRESSOR MNGR-RELATED"/>
    <property type="match status" value="1"/>
</dbReference>
<name>A0A7X6N1U4_9STRE</name>
<dbReference type="InterPro" id="IPR028978">
    <property type="entry name" value="Chorismate_lyase_/UTRA_dom_sf"/>
</dbReference>
<reference evidence="5 6" key="1">
    <citation type="submission" date="2020-04" db="EMBL/GenBank/DDBJ databases">
        <title>MicrobeNet Type strains.</title>
        <authorList>
            <person name="Nicholson A.C."/>
        </authorList>
    </citation>
    <scope>NUCLEOTIDE SEQUENCE [LARGE SCALE GENOMIC DNA]</scope>
    <source>
        <strain evidence="5 6">CCUG 69612</strain>
    </source>
</reference>
<dbReference type="AlphaFoldDB" id="A0A7X6N1U4"/>
<keyword evidence="3" id="KW-0804">Transcription</keyword>
<dbReference type="RefSeq" id="WP_168549313.1">
    <property type="nucleotide sequence ID" value="NZ_JAAXPR010000011.1"/>
</dbReference>
<dbReference type="InterPro" id="IPR036390">
    <property type="entry name" value="WH_DNA-bd_sf"/>
</dbReference>
<feature type="domain" description="HTH gntR-type" evidence="4">
    <location>
        <begin position="12"/>
        <end position="80"/>
    </location>
</feature>
<dbReference type="InterPro" id="IPR000524">
    <property type="entry name" value="Tscrpt_reg_HTH_GntR"/>
</dbReference>
<evidence type="ECO:0000256" key="1">
    <source>
        <dbReference type="ARBA" id="ARBA00023015"/>
    </source>
</evidence>
<dbReference type="SMART" id="SM00345">
    <property type="entry name" value="HTH_GNTR"/>
    <property type="match status" value="1"/>
</dbReference>
<dbReference type="InterPro" id="IPR036388">
    <property type="entry name" value="WH-like_DNA-bd_sf"/>
</dbReference>
<evidence type="ECO:0000256" key="3">
    <source>
        <dbReference type="ARBA" id="ARBA00023163"/>
    </source>
</evidence>
<evidence type="ECO:0000259" key="4">
    <source>
        <dbReference type="PROSITE" id="PS50949"/>
    </source>
</evidence>
<dbReference type="SUPFAM" id="SSF46785">
    <property type="entry name" value="Winged helix' DNA-binding domain"/>
    <property type="match status" value="1"/>
</dbReference>
<dbReference type="Proteomes" id="UP000522720">
    <property type="component" value="Unassembled WGS sequence"/>
</dbReference>
<gene>
    <name evidence="5" type="ORF">HF992_06850</name>
</gene>
<dbReference type="GO" id="GO:0045892">
    <property type="term" value="P:negative regulation of DNA-templated transcription"/>
    <property type="evidence" value="ECO:0007669"/>
    <property type="project" value="TreeGrafter"/>
</dbReference>
<evidence type="ECO:0000313" key="6">
    <source>
        <dbReference type="Proteomes" id="UP000522720"/>
    </source>
</evidence>
<evidence type="ECO:0000313" key="5">
    <source>
        <dbReference type="EMBL" id="NKZ20559.1"/>
    </source>
</evidence>
<dbReference type="Pfam" id="PF00392">
    <property type="entry name" value="GntR"/>
    <property type="match status" value="1"/>
</dbReference>
<proteinExistence type="predicted"/>
<dbReference type="GO" id="GO:0003677">
    <property type="term" value="F:DNA binding"/>
    <property type="evidence" value="ECO:0007669"/>
    <property type="project" value="UniProtKB-KW"/>
</dbReference>
<dbReference type="PROSITE" id="PS50949">
    <property type="entry name" value="HTH_GNTR"/>
    <property type="match status" value="1"/>
</dbReference>
<dbReference type="InterPro" id="IPR050679">
    <property type="entry name" value="Bact_HTH_transcr_reg"/>
</dbReference>
<protein>
    <submittedName>
        <fullName evidence="5">GntR family transcriptional regulator</fullName>
    </submittedName>
</protein>
<dbReference type="SUPFAM" id="SSF64288">
    <property type="entry name" value="Chorismate lyase-like"/>
    <property type="match status" value="1"/>
</dbReference>
<sequence length="250" mass="28804">MPNNELDSKLKKLKHVQVYNQIFKLIQDGIYTPGMQLPSEPELAEQLNVSRATLRKSLALLQEDHLVKNVRGKGNFIRDFSDSDSKLGLEYLQHPIKACMSLDILETELEFRLEVPSVAVASSLKHETPVVVIADRWYHTENGPSAYSLSFVPIEIISDLEMTLHDTGELKHLLEHRLYQSDIANHSQNDFVYTQSGNFSATKYTLSNHDRFILIQENVYNKEKLIVSSKHYIPIEYFEFSITSRRSNHQ</sequence>
<organism evidence="5 6">
    <name type="scientific">Streptococcus ovuberis</name>
    <dbReference type="NCBI Taxonomy" id="1936207"/>
    <lineage>
        <taxon>Bacteria</taxon>
        <taxon>Bacillati</taxon>
        <taxon>Bacillota</taxon>
        <taxon>Bacilli</taxon>
        <taxon>Lactobacillales</taxon>
        <taxon>Streptococcaceae</taxon>
        <taxon>Streptococcus</taxon>
    </lineage>
</organism>
<dbReference type="PANTHER" id="PTHR44846">
    <property type="entry name" value="MANNOSYL-D-GLYCERATE TRANSPORT/METABOLISM SYSTEM REPRESSOR MNGR-RELATED"/>
    <property type="match status" value="1"/>
</dbReference>
<dbReference type="Gene3D" id="1.10.10.10">
    <property type="entry name" value="Winged helix-like DNA-binding domain superfamily/Winged helix DNA-binding domain"/>
    <property type="match status" value="1"/>
</dbReference>
<keyword evidence="6" id="KW-1185">Reference proteome</keyword>
<keyword evidence="1" id="KW-0805">Transcription regulation</keyword>
<evidence type="ECO:0000256" key="2">
    <source>
        <dbReference type="ARBA" id="ARBA00023125"/>
    </source>
</evidence>
<dbReference type="CDD" id="cd07377">
    <property type="entry name" value="WHTH_GntR"/>
    <property type="match status" value="1"/>
</dbReference>
<comment type="caution">
    <text evidence="5">The sequence shown here is derived from an EMBL/GenBank/DDBJ whole genome shotgun (WGS) entry which is preliminary data.</text>
</comment>
<accession>A0A7X6N1U4</accession>
<keyword evidence="2" id="KW-0238">DNA-binding</keyword>
<dbReference type="PRINTS" id="PR00035">
    <property type="entry name" value="HTHGNTR"/>
</dbReference>
<dbReference type="GO" id="GO:0003700">
    <property type="term" value="F:DNA-binding transcription factor activity"/>
    <property type="evidence" value="ECO:0007669"/>
    <property type="project" value="InterPro"/>
</dbReference>
<dbReference type="EMBL" id="JAAXPR010000011">
    <property type="protein sequence ID" value="NKZ20559.1"/>
    <property type="molecule type" value="Genomic_DNA"/>
</dbReference>